<dbReference type="OrthoDB" id="9936891at2759"/>
<evidence type="ECO:0000256" key="3">
    <source>
        <dbReference type="ARBA" id="ARBA00023157"/>
    </source>
</evidence>
<dbReference type="PANTHER" id="PTHR12173:SF3">
    <property type="entry name" value="NEURTURIN"/>
    <property type="match status" value="1"/>
</dbReference>
<evidence type="ECO:0000256" key="4">
    <source>
        <dbReference type="SAM" id="MobiDB-lite"/>
    </source>
</evidence>
<feature type="compositionally biased region" description="Basic residues" evidence="4">
    <location>
        <begin position="58"/>
        <end position="68"/>
    </location>
</feature>
<name>A0A9Q0XCK4_9SAUR</name>
<organism evidence="5 6">
    <name type="scientific">Phrynocephalus forsythii</name>
    <dbReference type="NCBI Taxonomy" id="171643"/>
    <lineage>
        <taxon>Eukaryota</taxon>
        <taxon>Metazoa</taxon>
        <taxon>Chordata</taxon>
        <taxon>Craniata</taxon>
        <taxon>Vertebrata</taxon>
        <taxon>Euteleostomi</taxon>
        <taxon>Lepidosauria</taxon>
        <taxon>Squamata</taxon>
        <taxon>Bifurcata</taxon>
        <taxon>Unidentata</taxon>
        <taxon>Episquamata</taxon>
        <taxon>Toxicofera</taxon>
        <taxon>Iguania</taxon>
        <taxon>Acrodonta</taxon>
        <taxon>Agamidae</taxon>
        <taxon>Agaminae</taxon>
        <taxon>Phrynocephalus</taxon>
    </lineage>
</organism>
<dbReference type="EMBL" id="JAPFRF010000018">
    <property type="protein sequence ID" value="KAJ7308191.1"/>
    <property type="molecule type" value="Genomic_DNA"/>
</dbReference>
<keyword evidence="2" id="KW-0339">Growth factor</keyword>
<evidence type="ECO:0000256" key="1">
    <source>
        <dbReference type="ARBA" id="ARBA00022729"/>
    </source>
</evidence>
<accession>A0A9Q0XCK4</accession>
<feature type="compositionally biased region" description="Low complexity" evidence="4">
    <location>
        <begin position="37"/>
        <end position="57"/>
    </location>
</feature>
<evidence type="ECO:0000313" key="5">
    <source>
        <dbReference type="EMBL" id="KAJ7308191.1"/>
    </source>
</evidence>
<dbReference type="GO" id="GO:0008083">
    <property type="term" value="F:growth factor activity"/>
    <property type="evidence" value="ECO:0007669"/>
    <property type="project" value="UniProtKB-KW"/>
</dbReference>
<evidence type="ECO:0000313" key="6">
    <source>
        <dbReference type="Proteomes" id="UP001142489"/>
    </source>
</evidence>
<dbReference type="GO" id="GO:0030971">
    <property type="term" value="F:receptor tyrosine kinase binding"/>
    <property type="evidence" value="ECO:0007669"/>
    <property type="project" value="InterPro"/>
</dbReference>
<gene>
    <name evidence="5" type="ORF">JRQ81_008709</name>
</gene>
<dbReference type="Proteomes" id="UP001142489">
    <property type="component" value="Unassembled WGS sequence"/>
</dbReference>
<keyword evidence="6" id="KW-1185">Reference proteome</keyword>
<dbReference type="AlphaFoldDB" id="A0A9Q0XCK4"/>
<dbReference type="GO" id="GO:0030116">
    <property type="term" value="F:glial cell-derived neurotrophic factor receptor binding"/>
    <property type="evidence" value="ECO:0007669"/>
    <property type="project" value="InterPro"/>
</dbReference>
<dbReference type="PANTHER" id="PTHR12173">
    <property type="entry name" value="GDNF SUBFAMILY OF TGF-BETA FAMILY"/>
    <property type="match status" value="1"/>
</dbReference>
<keyword evidence="1" id="KW-0732">Signal</keyword>
<comment type="caution">
    <text evidence="5">The sequence shown here is derived from an EMBL/GenBank/DDBJ whole genome shotgun (WGS) entry which is preliminary data.</text>
</comment>
<proteinExistence type="predicted"/>
<reference evidence="5" key="1">
    <citation type="journal article" date="2023" name="DNA Res.">
        <title>Chromosome-level genome assembly of Phrynocephalus forsythii using third-generation DNA sequencing and Hi-C analysis.</title>
        <authorList>
            <person name="Qi Y."/>
            <person name="Zhao W."/>
            <person name="Zhao Y."/>
            <person name="Niu C."/>
            <person name="Cao S."/>
            <person name="Zhang Y."/>
        </authorList>
    </citation>
    <scope>NUCLEOTIDE SEQUENCE</scope>
    <source>
        <tissue evidence="5">Muscle</tissue>
    </source>
</reference>
<feature type="region of interest" description="Disordered" evidence="4">
    <location>
        <begin position="37"/>
        <end position="68"/>
    </location>
</feature>
<protein>
    <submittedName>
        <fullName evidence="5">Uncharacterized protein</fullName>
    </submittedName>
</protein>
<evidence type="ECO:0000256" key="2">
    <source>
        <dbReference type="ARBA" id="ARBA00023030"/>
    </source>
</evidence>
<keyword evidence="3" id="KW-1015">Disulfide bond</keyword>
<sequence>MKVWKLTAIVSMAVSSVLSVLVCRDLLSGSSRKAVASAPSSMFPRPSSSPASSSLAGRPRRHPRDLRHRPSLIAQYSALLESYTEGELRPLIAALMERYRQSVNSGGHELPLFAQGGPRTKRAKARHKPCALQELEVTVSELGLGYAGRDRPLPLLQRDV</sequence>
<dbReference type="InterPro" id="IPR043401">
    <property type="entry name" value="GDNF_fam"/>
</dbReference>